<evidence type="ECO:0000256" key="12">
    <source>
        <dbReference type="ARBA" id="ARBA00022958"/>
    </source>
</evidence>
<reference evidence="17 18" key="1">
    <citation type="submission" date="2016-03" db="EMBL/GenBank/DDBJ databases">
        <authorList>
            <person name="Ploux O."/>
        </authorList>
    </citation>
    <scope>NUCLEOTIDE SEQUENCE [LARGE SCALE GENOMIC DNA]</scope>
    <source>
        <strain evidence="17 18">R-45370</strain>
    </source>
</reference>
<evidence type="ECO:0000313" key="18">
    <source>
        <dbReference type="Proteomes" id="UP000078476"/>
    </source>
</evidence>
<evidence type="ECO:0000256" key="2">
    <source>
        <dbReference type="ARBA" id="ARBA00001958"/>
    </source>
</evidence>
<comment type="cofactor">
    <cofactor evidence="16">
        <name>NH4(+)</name>
        <dbReference type="ChEBI" id="CHEBI:28938"/>
    </cofactor>
    <cofactor evidence="16">
        <name>K(+)</name>
        <dbReference type="ChEBI" id="CHEBI:29103"/>
    </cofactor>
    <text evidence="16">A monovalent cation. Ammonium or potassium.</text>
</comment>
<feature type="binding site" evidence="16">
    <location>
        <begin position="102"/>
        <end position="105"/>
    </location>
    <ligand>
        <name>substrate</name>
    </ligand>
</feature>
<dbReference type="STRING" id="980561.A1359_11805"/>
<keyword evidence="7 16" id="KW-0963">Cytoplasm</keyword>
<feature type="binding site" evidence="16">
    <location>
        <begin position="6"/>
        <end position="13"/>
    </location>
    <ligand>
        <name>ATP</name>
        <dbReference type="ChEBI" id="CHEBI:30616"/>
    </ligand>
</feature>
<evidence type="ECO:0000256" key="8">
    <source>
        <dbReference type="ARBA" id="ARBA00022679"/>
    </source>
</evidence>
<dbReference type="RefSeq" id="WP_066984027.1">
    <property type="nucleotide sequence ID" value="NZ_LUUI01000117.1"/>
</dbReference>
<dbReference type="PANTHER" id="PTHR34265">
    <property type="entry name" value="TYPE III PANTOTHENATE KINASE"/>
    <property type="match status" value="1"/>
</dbReference>
<evidence type="ECO:0000256" key="4">
    <source>
        <dbReference type="ARBA" id="ARBA00005225"/>
    </source>
</evidence>
<comment type="catalytic activity">
    <reaction evidence="1 16">
        <text>(R)-pantothenate + ATP = (R)-4'-phosphopantothenate + ADP + H(+)</text>
        <dbReference type="Rhea" id="RHEA:16373"/>
        <dbReference type="ChEBI" id="CHEBI:10986"/>
        <dbReference type="ChEBI" id="CHEBI:15378"/>
        <dbReference type="ChEBI" id="CHEBI:29032"/>
        <dbReference type="ChEBI" id="CHEBI:30616"/>
        <dbReference type="ChEBI" id="CHEBI:456216"/>
        <dbReference type="EC" id="2.7.1.33"/>
    </reaction>
</comment>
<comment type="caution">
    <text evidence="17">The sequence shown here is derived from an EMBL/GenBank/DDBJ whole genome shotgun (WGS) entry which is preliminary data.</text>
</comment>
<evidence type="ECO:0000256" key="16">
    <source>
        <dbReference type="HAMAP-Rule" id="MF_01274"/>
    </source>
</evidence>
<accession>A0A177N6Y8</accession>
<evidence type="ECO:0000256" key="1">
    <source>
        <dbReference type="ARBA" id="ARBA00001206"/>
    </source>
</evidence>
<dbReference type="Pfam" id="PF03309">
    <property type="entry name" value="Pan_kinase"/>
    <property type="match status" value="1"/>
</dbReference>
<evidence type="ECO:0000256" key="9">
    <source>
        <dbReference type="ARBA" id="ARBA00022741"/>
    </source>
</evidence>
<dbReference type="InterPro" id="IPR004619">
    <property type="entry name" value="Type_III_PanK"/>
</dbReference>
<feature type="binding site" evidence="16">
    <location>
        <position position="124"/>
    </location>
    <ligand>
        <name>K(+)</name>
        <dbReference type="ChEBI" id="CHEBI:29103"/>
    </ligand>
</feature>
<organism evidence="17 18">
    <name type="scientific">Methylomonas lenta</name>
    <dbReference type="NCBI Taxonomy" id="980561"/>
    <lineage>
        <taxon>Bacteria</taxon>
        <taxon>Pseudomonadati</taxon>
        <taxon>Pseudomonadota</taxon>
        <taxon>Gammaproteobacteria</taxon>
        <taxon>Methylococcales</taxon>
        <taxon>Methylococcaceae</taxon>
        <taxon>Methylomonas</taxon>
    </lineage>
</organism>
<evidence type="ECO:0000256" key="7">
    <source>
        <dbReference type="ARBA" id="ARBA00022490"/>
    </source>
</evidence>
<comment type="cofactor">
    <cofactor evidence="2">
        <name>K(+)</name>
        <dbReference type="ChEBI" id="CHEBI:29103"/>
    </cofactor>
</comment>
<proteinExistence type="inferred from homology"/>
<comment type="subcellular location">
    <subcellularLocation>
        <location evidence="3 16">Cytoplasm</location>
    </subcellularLocation>
</comment>
<feature type="active site" description="Proton acceptor" evidence="16">
    <location>
        <position position="104"/>
    </location>
</feature>
<gene>
    <name evidence="16" type="primary">coaX</name>
    <name evidence="17" type="ORF">A1359_11805</name>
</gene>
<evidence type="ECO:0000256" key="10">
    <source>
        <dbReference type="ARBA" id="ARBA00022777"/>
    </source>
</evidence>
<feature type="binding site" evidence="16">
    <location>
        <position position="95"/>
    </location>
    <ligand>
        <name>substrate</name>
    </ligand>
</feature>
<comment type="subunit">
    <text evidence="5 16">Homodimer.</text>
</comment>
<dbReference type="CDD" id="cd24015">
    <property type="entry name" value="ASKHA_NBD_PanK-III"/>
    <property type="match status" value="1"/>
</dbReference>
<dbReference type="NCBIfam" id="TIGR00671">
    <property type="entry name" value="baf"/>
    <property type="match status" value="1"/>
</dbReference>
<dbReference type="OrthoDB" id="9781305at2"/>
<dbReference type="Proteomes" id="UP000078476">
    <property type="component" value="Unassembled WGS sequence"/>
</dbReference>
<dbReference type="AlphaFoldDB" id="A0A177N6Y8"/>
<dbReference type="PANTHER" id="PTHR34265:SF1">
    <property type="entry name" value="TYPE III PANTOTHENATE KINASE"/>
    <property type="match status" value="1"/>
</dbReference>
<evidence type="ECO:0000256" key="3">
    <source>
        <dbReference type="ARBA" id="ARBA00004496"/>
    </source>
</evidence>
<evidence type="ECO:0000256" key="5">
    <source>
        <dbReference type="ARBA" id="ARBA00011738"/>
    </source>
</evidence>
<sequence length="246" mass="26181">MNLLIDLGNSRLKWAIEIDAQIGPVTQMDYRQADFMHHINLLWQLVESPNTVAIASVSELGVFSGLLTLCQSLWPQAKTLVPKSTQCAYGVKNAYIQAEKLGVDRWLAMIAAHVHYPGDKCVVDCGTAITIDALQASGKHLGGLICPGLNLMKQALASNTADLTFNAEPYQTNLAIATKPAIANGVLLAATGLVEAAIRQLDDSYQLIFTGGDAMTVAEAVSGSVLLDQNLVLKGLSVFCQGAQTA</sequence>
<dbReference type="GO" id="GO:0005737">
    <property type="term" value="C:cytoplasm"/>
    <property type="evidence" value="ECO:0007669"/>
    <property type="project" value="UniProtKB-SubCell"/>
</dbReference>
<keyword evidence="18" id="KW-1185">Reference proteome</keyword>
<feature type="binding site" evidence="16">
    <location>
        <position position="127"/>
    </location>
    <ligand>
        <name>ATP</name>
        <dbReference type="ChEBI" id="CHEBI:30616"/>
    </ligand>
</feature>
<dbReference type="GO" id="GO:0004594">
    <property type="term" value="F:pantothenate kinase activity"/>
    <property type="evidence" value="ECO:0007669"/>
    <property type="project" value="UniProtKB-UniRule"/>
</dbReference>
<dbReference type="GO" id="GO:0005524">
    <property type="term" value="F:ATP binding"/>
    <property type="evidence" value="ECO:0007669"/>
    <property type="project" value="UniProtKB-UniRule"/>
</dbReference>
<evidence type="ECO:0000256" key="6">
    <source>
        <dbReference type="ARBA" id="ARBA00012102"/>
    </source>
</evidence>
<dbReference type="GO" id="GO:0015937">
    <property type="term" value="P:coenzyme A biosynthetic process"/>
    <property type="evidence" value="ECO:0007669"/>
    <property type="project" value="UniProtKB-UniRule"/>
</dbReference>
<comment type="pathway">
    <text evidence="4 16">Cofactor biosynthesis; coenzyme A biosynthesis; CoA from (R)-pantothenate: step 1/5.</text>
</comment>
<keyword evidence="10 16" id="KW-0418">Kinase</keyword>
<dbReference type="InterPro" id="IPR043129">
    <property type="entry name" value="ATPase_NBD"/>
</dbReference>
<evidence type="ECO:0000256" key="14">
    <source>
        <dbReference type="ARBA" id="ARBA00038036"/>
    </source>
</evidence>
<dbReference type="EMBL" id="LUUI01000117">
    <property type="protein sequence ID" value="OAI13622.1"/>
    <property type="molecule type" value="Genomic_DNA"/>
</dbReference>
<dbReference type="HAMAP" id="MF_01274">
    <property type="entry name" value="Pantothen_kinase_3"/>
    <property type="match status" value="1"/>
</dbReference>
<comment type="similarity">
    <text evidence="14 16">Belongs to the type III pantothenate kinase family.</text>
</comment>
<protein>
    <recommendedName>
        <fullName evidence="15 16">Type III pantothenate kinase</fullName>
        <ecNumber evidence="6 16">2.7.1.33</ecNumber>
    </recommendedName>
    <alternativeName>
        <fullName evidence="16">PanK-III</fullName>
    </alternativeName>
    <alternativeName>
        <fullName evidence="16">Pantothenic acid kinase</fullName>
    </alternativeName>
</protein>
<keyword evidence="13 16" id="KW-0173">Coenzyme A biosynthesis</keyword>
<dbReference type="Gene3D" id="3.30.420.40">
    <property type="match status" value="2"/>
</dbReference>
<evidence type="ECO:0000256" key="15">
    <source>
        <dbReference type="ARBA" id="ARBA00040883"/>
    </source>
</evidence>
<keyword evidence="16" id="KW-0479">Metal-binding</keyword>
<dbReference type="EC" id="2.7.1.33" evidence="6 16"/>
<comment type="function">
    <text evidence="16">Catalyzes the phosphorylation of pantothenate (Pan), the first step in CoA biosynthesis.</text>
</comment>
<keyword evidence="8 16" id="KW-0808">Transferase</keyword>
<evidence type="ECO:0000256" key="11">
    <source>
        <dbReference type="ARBA" id="ARBA00022840"/>
    </source>
</evidence>
<keyword evidence="12 16" id="KW-0630">Potassium</keyword>
<dbReference type="SUPFAM" id="SSF53067">
    <property type="entry name" value="Actin-like ATPase domain"/>
    <property type="match status" value="2"/>
</dbReference>
<evidence type="ECO:0000256" key="13">
    <source>
        <dbReference type="ARBA" id="ARBA00022993"/>
    </source>
</evidence>
<name>A0A177N6Y8_9GAMM</name>
<dbReference type="GO" id="GO:0046872">
    <property type="term" value="F:metal ion binding"/>
    <property type="evidence" value="ECO:0007669"/>
    <property type="project" value="UniProtKB-KW"/>
</dbReference>
<evidence type="ECO:0000313" key="17">
    <source>
        <dbReference type="EMBL" id="OAI13622.1"/>
    </source>
</evidence>
<keyword evidence="11 16" id="KW-0067">ATP-binding</keyword>
<dbReference type="UniPathway" id="UPA00241">
    <property type="reaction ID" value="UER00352"/>
</dbReference>
<feature type="binding site" evidence="16">
    <location>
        <position position="178"/>
    </location>
    <ligand>
        <name>substrate</name>
    </ligand>
</feature>
<keyword evidence="9 16" id="KW-0547">Nucleotide-binding</keyword>